<evidence type="ECO:0000256" key="1">
    <source>
        <dbReference type="ARBA" id="ARBA00004651"/>
    </source>
</evidence>
<reference evidence="12" key="1">
    <citation type="submission" date="2022-12" db="EMBL/GenBank/DDBJ databases">
        <title>Chromosome-level genome assembly of the bean flower thrips Megalurothrips usitatus.</title>
        <authorList>
            <person name="Ma L."/>
            <person name="Liu Q."/>
            <person name="Li H."/>
            <person name="Cai W."/>
        </authorList>
    </citation>
    <scope>NUCLEOTIDE SEQUENCE</scope>
    <source>
        <strain evidence="12">Cailab_2022a</strain>
    </source>
</reference>
<name>A0AAV7X0P8_9NEOP</name>
<evidence type="ECO:0000313" key="13">
    <source>
        <dbReference type="Proteomes" id="UP001075354"/>
    </source>
</evidence>
<comment type="caution">
    <text evidence="12">The sequence shown here is derived from an EMBL/GenBank/DDBJ whole genome shotgun (WGS) entry which is preliminary data.</text>
</comment>
<feature type="region of interest" description="Disordered" evidence="8">
    <location>
        <begin position="558"/>
        <end position="581"/>
    </location>
</feature>
<dbReference type="SUPFAM" id="SSF53850">
    <property type="entry name" value="Periplasmic binding protein-like II"/>
    <property type="match status" value="1"/>
</dbReference>
<evidence type="ECO:0000256" key="6">
    <source>
        <dbReference type="ARBA" id="ARBA00023170"/>
    </source>
</evidence>
<keyword evidence="4 9" id="KW-1133">Transmembrane helix</keyword>
<feature type="chain" id="PRO_5043933523" description="Solute-binding protein family 3/N-terminal domain-containing protein" evidence="10">
    <location>
        <begin position="20"/>
        <end position="631"/>
    </location>
</feature>
<organism evidence="12 13">
    <name type="scientific">Megalurothrips usitatus</name>
    <name type="common">bean blossom thrips</name>
    <dbReference type="NCBI Taxonomy" id="439358"/>
    <lineage>
        <taxon>Eukaryota</taxon>
        <taxon>Metazoa</taxon>
        <taxon>Ecdysozoa</taxon>
        <taxon>Arthropoda</taxon>
        <taxon>Hexapoda</taxon>
        <taxon>Insecta</taxon>
        <taxon>Pterygota</taxon>
        <taxon>Neoptera</taxon>
        <taxon>Paraneoptera</taxon>
        <taxon>Thysanoptera</taxon>
        <taxon>Terebrantia</taxon>
        <taxon>Thripoidea</taxon>
        <taxon>Thripidae</taxon>
        <taxon>Megalurothrips</taxon>
    </lineage>
</organism>
<evidence type="ECO:0000256" key="4">
    <source>
        <dbReference type="ARBA" id="ARBA00022989"/>
    </source>
</evidence>
<comment type="subcellular location">
    <subcellularLocation>
        <location evidence="1">Cell membrane</location>
        <topology evidence="1">Multi-pass membrane protein</topology>
    </subcellularLocation>
</comment>
<keyword evidence="7" id="KW-0325">Glycoprotein</keyword>
<dbReference type="InterPro" id="IPR001638">
    <property type="entry name" value="Solute-binding_3/MltF_N"/>
</dbReference>
<feature type="domain" description="Solute-binding protein family 3/N-terminal" evidence="11">
    <location>
        <begin position="276"/>
        <end position="376"/>
    </location>
</feature>
<dbReference type="InterPro" id="IPR052192">
    <property type="entry name" value="Insect_Ionotropic_Sensory_Rcpt"/>
</dbReference>
<sequence length="631" mass="68475">MAFVVAVAALAPLVHFCTCLPLTPTHPQPCPVDDAVLEVVVLIEVDAPCRGGLSQPVLLQVLRHGAPLPRTVMLHVAELGARCLGAPLLARLSAEAVMLRGAAPPPPPPPDLNAPWCRLGPRPALDVVLLSGTLQDIEVLADGYRKDRASALCSLWTPAATGVVVVLWPESETSARSESLAALTLLWERGMTRTLVLLERPGTAEAAAVDMLAVYPFRRTRPGAEAGAGLCGRGLTMSALEKIASWSAARGLVVDSGRHLFDGRVPRDLGGCRVPVIARWMPTSFLKTPRAPRGMLLEMWAAVAAQLNVQAVDPVPLSLEHIIQEDNGSWSGVLGAVQRGEADVAIGELHDRDDRLRQFDCTSPTAWQGLRVWLRRPRHAKAISIPYFNLDREGQVVAALSRPPRLHQVASLEELSLSPDYRLGVMYNFSMQVILDADDDAVLVRLKRRLVAECTRDFAACLARVHRGQPGWTVVATEESMAVATLDSGGTGHYYAVPGVLVEQLMSWYTRPGFLLGERLTLAVSRLWAAGLVDLWRDEVLGQRERARRRHYHGHVHATHWGPEAGGPGPGHGPHAAAAPGDTLDADHMESIFLMMLVGEAVAALVFVAELLLDGDLLRAALRWLSRRFSF</sequence>
<keyword evidence="2" id="KW-1003">Cell membrane</keyword>
<dbReference type="Proteomes" id="UP001075354">
    <property type="component" value="Chromosome 16"/>
</dbReference>
<evidence type="ECO:0000259" key="11">
    <source>
        <dbReference type="Pfam" id="PF00497"/>
    </source>
</evidence>
<evidence type="ECO:0000256" key="9">
    <source>
        <dbReference type="SAM" id="Phobius"/>
    </source>
</evidence>
<keyword evidence="3 9" id="KW-0812">Transmembrane</keyword>
<dbReference type="AlphaFoldDB" id="A0AAV7X0P8"/>
<dbReference type="GO" id="GO:0005886">
    <property type="term" value="C:plasma membrane"/>
    <property type="evidence" value="ECO:0007669"/>
    <property type="project" value="UniProtKB-SubCell"/>
</dbReference>
<proteinExistence type="predicted"/>
<dbReference type="EMBL" id="JAPTSV010000016">
    <property type="protein sequence ID" value="KAJ1519475.1"/>
    <property type="molecule type" value="Genomic_DNA"/>
</dbReference>
<keyword evidence="6" id="KW-0675">Receptor</keyword>
<dbReference type="Gene3D" id="3.40.190.10">
    <property type="entry name" value="Periplasmic binding protein-like II"/>
    <property type="match status" value="1"/>
</dbReference>
<keyword evidence="5 9" id="KW-0472">Membrane</keyword>
<feature type="transmembrane region" description="Helical" evidence="9">
    <location>
        <begin position="592"/>
        <end position="613"/>
    </location>
</feature>
<dbReference type="Pfam" id="PF00497">
    <property type="entry name" value="SBP_bac_3"/>
    <property type="match status" value="1"/>
</dbReference>
<keyword evidence="10" id="KW-0732">Signal</keyword>
<feature type="signal peptide" evidence="10">
    <location>
        <begin position="1"/>
        <end position="19"/>
    </location>
</feature>
<evidence type="ECO:0000256" key="5">
    <source>
        <dbReference type="ARBA" id="ARBA00023136"/>
    </source>
</evidence>
<protein>
    <recommendedName>
        <fullName evidence="11">Solute-binding protein family 3/N-terminal domain-containing protein</fullName>
    </recommendedName>
</protein>
<evidence type="ECO:0000256" key="3">
    <source>
        <dbReference type="ARBA" id="ARBA00022692"/>
    </source>
</evidence>
<dbReference type="PANTHER" id="PTHR42643">
    <property type="entry name" value="IONOTROPIC RECEPTOR 20A-RELATED"/>
    <property type="match status" value="1"/>
</dbReference>
<keyword evidence="13" id="KW-1185">Reference proteome</keyword>
<evidence type="ECO:0000256" key="2">
    <source>
        <dbReference type="ARBA" id="ARBA00022475"/>
    </source>
</evidence>
<evidence type="ECO:0000256" key="7">
    <source>
        <dbReference type="ARBA" id="ARBA00023180"/>
    </source>
</evidence>
<evidence type="ECO:0000256" key="10">
    <source>
        <dbReference type="SAM" id="SignalP"/>
    </source>
</evidence>
<evidence type="ECO:0000256" key="8">
    <source>
        <dbReference type="SAM" id="MobiDB-lite"/>
    </source>
</evidence>
<evidence type="ECO:0000313" key="12">
    <source>
        <dbReference type="EMBL" id="KAJ1519475.1"/>
    </source>
</evidence>
<dbReference type="PANTHER" id="PTHR42643:SF24">
    <property type="entry name" value="IONOTROPIC RECEPTOR 60A"/>
    <property type="match status" value="1"/>
</dbReference>
<accession>A0AAV7X0P8</accession>
<gene>
    <name evidence="12" type="ORF">ONE63_004761</name>
</gene>